<dbReference type="EMBL" id="LFZN01000221">
    <property type="protein sequence ID" value="KXS95327.1"/>
    <property type="molecule type" value="Genomic_DNA"/>
</dbReference>
<accession>A0A139GYM9</accession>
<sequence length="99" mass="11125">MPTCGPAVPLYWYSQAYYCRGQSSRGGFSLAGRQIVWDKRCAEKIFASSLSFQASGAWRNRVTSMFMHTAPMHAGLDPNHHPMLACCLRISEYHRPASL</sequence>
<comment type="caution">
    <text evidence="1">The sequence shown here is derived from an EMBL/GenBank/DDBJ whole genome shotgun (WGS) entry which is preliminary data.</text>
</comment>
<reference evidence="1 2" key="1">
    <citation type="submission" date="2015-07" db="EMBL/GenBank/DDBJ databases">
        <title>Comparative genomics of the Sigatoka disease complex on banana suggests a link between parallel evolutionary changes in Pseudocercospora fijiensis and Pseudocercospora eumusae and increased virulence on the banana host.</title>
        <authorList>
            <person name="Chang T.-C."/>
            <person name="Salvucci A."/>
            <person name="Crous P.W."/>
            <person name="Stergiopoulos I."/>
        </authorList>
    </citation>
    <scope>NUCLEOTIDE SEQUENCE [LARGE SCALE GENOMIC DNA]</scope>
    <source>
        <strain evidence="1 2">CBS 114824</strain>
    </source>
</reference>
<evidence type="ECO:0000313" key="1">
    <source>
        <dbReference type="EMBL" id="KXS95327.1"/>
    </source>
</evidence>
<proteinExistence type="predicted"/>
<dbReference type="AlphaFoldDB" id="A0A139GYM9"/>
<name>A0A139GYM9_9PEZI</name>
<organism evidence="1 2">
    <name type="scientific">Pseudocercospora eumusae</name>
    <dbReference type="NCBI Taxonomy" id="321146"/>
    <lineage>
        <taxon>Eukaryota</taxon>
        <taxon>Fungi</taxon>
        <taxon>Dikarya</taxon>
        <taxon>Ascomycota</taxon>
        <taxon>Pezizomycotina</taxon>
        <taxon>Dothideomycetes</taxon>
        <taxon>Dothideomycetidae</taxon>
        <taxon>Mycosphaerellales</taxon>
        <taxon>Mycosphaerellaceae</taxon>
        <taxon>Pseudocercospora</taxon>
    </lineage>
</organism>
<protein>
    <submittedName>
        <fullName evidence="1">Uncharacterized protein</fullName>
    </submittedName>
</protein>
<gene>
    <name evidence="1" type="ORF">AC578_5268</name>
</gene>
<evidence type="ECO:0000313" key="2">
    <source>
        <dbReference type="Proteomes" id="UP000070133"/>
    </source>
</evidence>
<dbReference type="Proteomes" id="UP000070133">
    <property type="component" value="Unassembled WGS sequence"/>
</dbReference>
<keyword evidence="2" id="KW-1185">Reference proteome</keyword>